<dbReference type="RefSeq" id="XP_017994074.1">
    <property type="nucleotide sequence ID" value="XM_018137834.1"/>
</dbReference>
<accession>A0A0M9VRB5</accession>
<keyword evidence="7" id="KW-1185">Reference proteome</keyword>
<dbReference type="OrthoDB" id="5817083at2759"/>
<sequence>MVIMGEYPGAGQLVDANPDVGAVDTDTYETLDDGTLVQNIGGDRGVFLEDLEQEMFETDELPSTIYVTYYSLSKLIVQSLAFPFICNLSGGFLAVAAKHVKWLRTWLGIAPGIVPETDFGFWWNLVWPQDPMQTLSRERYELDALWSDPSTTALFDELDPIWYRNMFGGGLYIVLKDSLVLLYQYLRKKQRQQLRIKDFPFSEGVARELALQSARRNED</sequence>
<keyword evidence="4 5" id="KW-0472">Membrane</keyword>
<keyword evidence="2 5" id="KW-0812">Transmembrane</keyword>
<dbReference type="GeneID" id="28729710"/>
<evidence type="ECO:0000256" key="5">
    <source>
        <dbReference type="SAM" id="Phobius"/>
    </source>
</evidence>
<dbReference type="GO" id="GO:0016020">
    <property type="term" value="C:membrane"/>
    <property type="evidence" value="ECO:0007669"/>
    <property type="project" value="UniProtKB-SubCell"/>
</dbReference>
<dbReference type="EMBL" id="LGAV01000001">
    <property type="protein sequence ID" value="KOS16442.1"/>
    <property type="molecule type" value="Genomic_DNA"/>
</dbReference>
<dbReference type="AlphaFoldDB" id="A0A0M9VRB5"/>
<comment type="caution">
    <text evidence="6">The sequence shown here is derived from an EMBL/GenBank/DDBJ whole genome shotgun (WGS) entry which is preliminary data.</text>
</comment>
<evidence type="ECO:0000256" key="4">
    <source>
        <dbReference type="ARBA" id="ARBA00023136"/>
    </source>
</evidence>
<proteinExistence type="predicted"/>
<evidence type="ECO:0000313" key="6">
    <source>
        <dbReference type="EMBL" id="KOS16442.1"/>
    </source>
</evidence>
<reference evidence="6 7" key="1">
    <citation type="submission" date="2015-07" db="EMBL/GenBank/DDBJ databases">
        <title>Draft Genome Sequence of Malassezia furfur CBS1878 and Malassezia pachydermatis CBS1879.</title>
        <authorList>
            <person name="Triana S."/>
            <person name="Ohm R."/>
            <person name="Gonzalez A."/>
            <person name="DeCock H."/>
            <person name="Restrepo S."/>
            <person name="Celis A."/>
        </authorList>
    </citation>
    <scope>NUCLEOTIDE SEQUENCE [LARGE SCALE GENOMIC DNA]</scope>
    <source>
        <strain evidence="6 7">CBS 1879</strain>
    </source>
</reference>
<evidence type="ECO:0000313" key="7">
    <source>
        <dbReference type="Proteomes" id="UP000037751"/>
    </source>
</evidence>
<name>A0A0M9VRB5_9BASI</name>
<feature type="transmembrane region" description="Helical" evidence="5">
    <location>
        <begin position="75"/>
        <end position="97"/>
    </location>
</feature>
<evidence type="ECO:0000256" key="2">
    <source>
        <dbReference type="ARBA" id="ARBA00022692"/>
    </source>
</evidence>
<evidence type="ECO:0000256" key="3">
    <source>
        <dbReference type="ARBA" id="ARBA00022989"/>
    </source>
</evidence>
<comment type="subcellular location">
    <subcellularLocation>
        <location evidence="1">Membrane</location>
        <topology evidence="1">Multi-pass membrane protein</topology>
    </subcellularLocation>
</comment>
<protein>
    <submittedName>
        <fullName evidence="6">Uncharacterized protein</fullName>
    </submittedName>
</protein>
<gene>
    <name evidence="6" type="ORF">Malapachy_3362</name>
</gene>
<evidence type="ECO:0000256" key="1">
    <source>
        <dbReference type="ARBA" id="ARBA00004141"/>
    </source>
</evidence>
<dbReference type="Proteomes" id="UP000037751">
    <property type="component" value="Unassembled WGS sequence"/>
</dbReference>
<dbReference type="PANTHER" id="PTHR46283">
    <property type="entry name" value="E3 UBIQUITIN-PROTEIN LIGASE MARCH5"/>
    <property type="match status" value="1"/>
</dbReference>
<keyword evidence="3 5" id="KW-1133">Transmembrane helix</keyword>
<dbReference type="VEuPathDB" id="FungiDB:Malapachy_3362"/>
<feature type="transmembrane region" description="Helical" evidence="5">
    <location>
        <begin position="166"/>
        <end position="186"/>
    </location>
</feature>
<organism evidence="6 7">
    <name type="scientific">Malassezia pachydermatis</name>
    <dbReference type="NCBI Taxonomy" id="77020"/>
    <lineage>
        <taxon>Eukaryota</taxon>
        <taxon>Fungi</taxon>
        <taxon>Dikarya</taxon>
        <taxon>Basidiomycota</taxon>
        <taxon>Ustilaginomycotina</taxon>
        <taxon>Malasseziomycetes</taxon>
        <taxon>Malasseziales</taxon>
        <taxon>Malasseziaceae</taxon>
        <taxon>Malassezia</taxon>
    </lineage>
</organism>